<dbReference type="PROSITE" id="PS51277">
    <property type="entry name" value="BURP"/>
    <property type="match status" value="1"/>
</dbReference>
<accession>A0AAV1YGQ7</accession>
<feature type="signal peptide" evidence="1">
    <location>
        <begin position="1"/>
        <end position="19"/>
    </location>
</feature>
<dbReference type="Proteomes" id="UP001497480">
    <property type="component" value="Unassembled WGS sequence"/>
</dbReference>
<evidence type="ECO:0000313" key="3">
    <source>
        <dbReference type="EMBL" id="CAL0333018.1"/>
    </source>
</evidence>
<reference evidence="3 4" key="1">
    <citation type="submission" date="2024-03" db="EMBL/GenBank/DDBJ databases">
        <authorList>
            <person name="Martinez-Hernandez J."/>
        </authorList>
    </citation>
    <scope>NUCLEOTIDE SEQUENCE [LARGE SCALE GENOMIC DNA]</scope>
</reference>
<dbReference type="PANTHER" id="PTHR31236:SF2">
    <property type="entry name" value="BURP DOMAIN PROTEIN RD22"/>
    <property type="match status" value="1"/>
</dbReference>
<proteinExistence type="predicted"/>
<dbReference type="SMART" id="SM01045">
    <property type="entry name" value="BURP"/>
    <property type="match status" value="1"/>
</dbReference>
<comment type="caution">
    <text evidence="3">The sequence shown here is derived from an EMBL/GenBank/DDBJ whole genome shotgun (WGS) entry which is preliminary data.</text>
</comment>
<organism evidence="3 4">
    <name type="scientific">Lupinus luteus</name>
    <name type="common">European yellow lupine</name>
    <dbReference type="NCBI Taxonomy" id="3873"/>
    <lineage>
        <taxon>Eukaryota</taxon>
        <taxon>Viridiplantae</taxon>
        <taxon>Streptophyta</taxon>
        <taxon>Embryophyta</taxon>
        <taxon>Tracheophyta</taxon>
        <taxon>Spermatophyta</taxon>
        <taxon>Magnoliopsida</taxon>
        <taxon>eudicotyledons</taxon>
        <taxon>Gunneridae</taxon>
        <taxon>Pentapetalae</taxon>
        <taxon>rosids</taxon>
        <taxon>fabids</taxon>
        <taxon>Fabales</taxon>
        <taxon>Fabaceae</taxon>
        <taxon>Papilionoideae</taxon>
        <taxon>50 kb inversion clade</taxon>
        <taxon>genistoids sensu lato</taxon>
        <taxon>core genistoids</taxon>
        <taxon>Genisteae</taxon>
        <taxon>Lupinus</taxon>
    </lineage>
</organism>
<gene>
    <name evidence="3" type="ORF">LLUT_LOCUS34078</name>
</gene>
<name>A0AAV1YGQ7_LUPLU</name>
<dbReference type="PANTHER" id="PTHR31236">
    <property type="entry name" value="BURP DOMAIN PROTEIN USPL1-LIKE"/>
    <property type="match status" value="1"/>
</dbReference>
<dbReference type="EMBL" id="CAXHTB010000024">
    <property type="protein sequence ID" value="CAL0333018.1"/>
    <property type="molecule type" value="Genomic_DNA"/>
</dbReference>
<dbReference type="InterPro" id="IPR004873">
    <property type="entry name" value="BURP_dom"/>
</dbReference>
<dbReference type="InterPro" id="IPR044816">
    <property type="entry name" value="BURP"/>
</dbReference>
<feature type="chain" id="PRO_5043696228" description="BURP domain-containing protein" evidence="1">
    <location>
        <begin position="20"/>
        <end position="327"/>
    </location>
</feature>
<keyword evidence="4" id="KW-1185">Reference proteome</keyword>
<sequence length="327" mass="36702">MKFHFFPIITFVMIVATNAALSPELYWKSMLPNTPIPKSITNLLHFGKNLVCSLKRSNLKDQKVEKLGYGGVNVGVYKGYYGSGTNVNVGVGHSPFDYLYAASDTQSHDDPNVALFFMEKDLHRGTKLNSHFTKASNEATFLPRQVADSIPFSSNKVKDILSKFSVEPWSDEARIMKNTINECEAKGLKGEEKYCATSLESMVDFATSKLGKNIKAFSTEKAENDTKLKKYTITEGVKNLAHNKVVVCHKQNYPYAVFYCHKTDTTKAYFVPLESADGSRVKAIAVCHTDTSKWNPKHLAFKVLKVQPGTFPICHFLPEDHVVWLLK</sequence>
<protein>
    <recommendedName>
        <fullName evidence="2">BURP domain-containing protein</fullName>
    </recommendedName>
</protein>
<evidence type="ECO:0000259" key="2">
    <source>
        <dbReference type="PROSITE" id="PS51277"/>
    </source>
</evidence>
<evidence type="ECO:0000256" key="1">
    <source>
        <dbReference type="SAM" id="SignalP"/>
    </source>
</evidence>
<evidence type="ECO:0000313" key="4">
    <source>
        <dbReference type="Proteomes" id="UP001497480"/>
    </source>
</evidence>
<dbReference type="AlphaFoldDB" id="A0AAV1YGQ7"/>
<dbReference type="Pfam" id="PF03181">
    <property type="entry name" value="BURP"/>
    <property type="match status" value="1"/>
</dbReference>
<feature type="domain" description="BURP" evidence="2">
    <location>
        <begin position="116"/>
        <end position="327"/>
    </location>
</feature>
<keyword evidence="1" id="KW-0732">Signal</keyword>